<feature type="transmembrane region" description="Helical" evidence="2">
    <location>
        <begin position="361"/>
        <end position="380"/>
    </location>
</feature>
<evidence type="ECO:0000256" key="2">
    <source>
        <dbReference type="SAM" id="Phobius"/>
    </source>
</evidence>
<organism evidence="3 4">
    <name type="scientific">Tigriopus californicus</name>
    <name type="common">Marine copepod</name>
    <dbReference type="NCBI Taxonomy" id="6832"/>
    <lineage>
        <taxon>Eukaryota</taxon>
        <taxon>Metazoa</taxon>
        <taxon>Ecdysozoa</taxon>
        <taxon>Arthropoda</taxon>
        <taxon>Crustacea</taxon>
        <taxon>Multicrustacea</taxon>
        <taxon>Hexanauplia</taxon>
        <taxon>Copepoda</taxon>
        <taxon>Harpacticoida</taxon>
        <taxon>Harpacticidae</taxon>
        <taxon>Tigriopus</taxon>
    </lineage>
</organism>
<feature type="region of interest" description="Disordered" evidence="1">
    <location>
        <begin position="297"/>
        <end position="319"/>
    </location>
</feature>
<feature type="transmembrane region" description="Helical" evidence="2">
    <location>
        <begin position="24"/>
        <end position="49"/>
    </location>
</feature>
<dbReference type="Gene3D" id="1.20.1070.10">
    <property type="entry name" value="Rhodopsin 7-helix transmembrane proteins"/>
    <property type="match status" value="1"/>
</dbReference>
<feature type="non-terminal residue" evidence="3">
    <location>
        <position position="1"/>
    </location>
</feature>
<dbReference type="SUPFAM" id="SSF81321">
    <property type="entry name" value="Family A G protein-coupled receptor-like"/>
    <property type="match status" value="1"/>
</dbReference>
<evidence type="ECO:0000313" key="3">
    <source>
        <dbReference type="EMBL" id="TRY67608.1"/>
    </source>
</evidence>
<feature type="transmembrane region" description="Helical" evidence="2">
    <location>
        <begin position="400"/>
        <end position="422"/>
    </location>
</feature>
<gene>
    <name evidence="3" type="ORF">TCAL_07807</name>
</gene>
<feature type="region of interest" description="Disordered" evidence="1">
    <location>
        <begin position="171"/>
        <end position="212"/>
    </location>
</feature>
<dbReference type="EMBL" id="VCGU01000011">
    <property type="protein sequence ID" value="TRY67608.1"/>
    <property type="molecule type" value="Genomic_DNA"/>
</dbReference>
<evidence type="ECO:0000313" key="4">
    <source>
        <dbReference type="Proteomes" id="UP000318571"/>
    </source>
</evidence>
<comment type="caution">
    <text evidence="3">The sequence shown here is derived from an EMBL/GenBank/DDBJ whole genome shotgun (WGS) entry which is preliminary data.</text>
</comment>
<protein>
    <submittedName>
        <fullName evidence="3">Uncharacterized protein</fullName>
    </submittedName>
</protein>
<keyword evidence="4" id="KW-1185">Reference proteome</keyword>
<keyword evidence="2" id="KW-0812">Transmembrane</keyword>
<sequence>LSANVIQRVVLSQHNEGFCQVISAIPFIFSNCIVVLWTAISVYRLYLVITSGKNRLIHSSRASRIAQKILPLVACSLGTTTGILMVTWTKSFVLFRECRGSCDNYNEESDHWAAAFQIAVAFIYHIPSGICYAIIYCFIKRHQRQNKAKSSLAQPGAMAMSLLQVPATQGTRLASVSPDEGESSQVVPEPSDGTEITALPLPSDGRSRKSSVMDTLSLRWSHLRSARGPSPCPMIPSDMSDDVFDEQEFTHLSESLRQKRHSNIFPMQELNRKASSKINTPRGSLRSHIGQSRLLSVSASNGNGSSSEPPSLVESNPSPVVKEANKVVEIKTDMTSIEATAMWWDNQTKLKKLRRRRKNIVSAKISVIFLTISVLALLMLQFGYANFPEKYKDRLKERAFAYAFFYDGCLLVVGPLMVIYGSKELRVSIKKKFKTRCKE</sequence>
<reference evidence="3 4" key="1">
    <citation type="journal article" date="2018" name="Nat. Ecol. Evol.">
        <title>Genomic signatures of mitonuclear coevolution across populations of Tigriopus californicus.</title>
        <authorList>
            <person name="Barreto F.S."/>
            <person name="Watson E.T."/>
            <person name="Lima T.G."/>
            <person name="Willett C.S."/>
            <person name="Edmands S."/>
            <person name="Li W."/>
            <person name="Burton R.S."/>
        </authorList>
    </citation>
    <scope>NUCLEOTIDE SEQUENCE [LARGE SCALE GENOMIC DNA]</scope>
    <source>
        <strain evidence="3 4">San Diego</strain>
    </source>
</reference>
<feature type="transmembrane region" description="Helical" evidence="2">
    <location>
        <begin position="114"/>
        <end position="139"/>
    </location>
</feature>
<accession>A0A553NQ96</accession>
<dbReference type="CDD" id="cd00637">
    <property type="entry name" value="7tm_classA_rhodopsin-like"/>
    <property type="match status" value="1"/>
</dbReference>
<dbReference type="Proteomes" id="UP000318571">
    <property type="component" value="Chromosome 4"/>
</dbReference>
<keyword evidence="2" id="KW-0472">Membrane</keyword>
<keyword evidence="2" id="KW-1133">Transmembrane helix</keyword>
<proteinExistence type="predicted"/>
<name>A0A553NQ96_TIGCA</name>
<evidence type="ECO:0000256" key="1">
    <source>
        <dbReference type="SAM" id="MobiDB-lite"/>
    </source>
</evidence>
<feature type="transmembrane region" description="Helical" evidence="2">
    <location>
        <begin position="69"/>
        <end position="88"/>
    </location>
</feature>
<dbReference type="AlphaFoldDB" id="A0A553NQ96"/>
<feature type="compositionally biased region" description="Low complexity" evidence="1">
    <location>
        <begin position="297"/>
        <end position="311"/>
    </location>
</feature>